<keyword evidence="3 6" id="KW-0378">Hydrolase</keyword>
<dbReference type="Gene3D" id="3.20.20.80">
    <property type="entry name" value="Glycosidases"/>
    <property type="match status" value="2"/>
</dbReference>
<dbReference type="PROSITE" id="PS51257">
    <property type="entry name" value="PROKAR_LIPOPROTEIN"/>
    <property type="match status" value="1"/>
</dbReference>
<dbReference type="EMBL" id="JBEUOH010000004">
    <property type="protein sequence ID" value="KAL0895036.1"/>
    <property type="molecule type" value="Genomic_DNA"/>
</dbReference>
<comment type="caution">
    <text evidence="7">The sequence shown here is derived from an EMBL/GenBank/DDBJ whole genome shotgun (WGS) entry which is preliminary data.</text>
</comment>
<accession>A0ABR3IFI6</accession>
<protein>
    <recommendedName>
        <fullName evidence="2">beta-glucosidase</fullName>
        <ecNumber evidence="2">3.2.1.21</ecNumber>
    </recommendedName>
</protein>
<evidence type="ECO:0000313" key="8">
    <source>
        <dbReference type="Proteomes" id="UP001549920"/>
    </source>
</evidence>
<dbReference type="InterPro" id="IPR017853">
    <property type="entry name" value="GH"/>
</dbReference>
<dbReference type="EC" id="3.2.1.21" evidence="2"/>
<keyword evidence="4 6" id="KW-0326">Glycosidase</keyword>
<sequence>MYKKTLKIPDIASFICYFFSTLLLALLSCLLLAESKVLDGAKQSVRKFPDGFIFSTSTASYQVEGGWDADGKTPNIWDHMTHKDPSTIDDRQNGDIANDSYNQYKRDVEMMRELGLDYYRFSMSWARILPTGFPDKINEAGVQYYNNLINEMLKYNIKPMVTLYHWDLPQKLQDMGGWTNPHVVDWFSDYARVAFEQFGDRVDSWITINEPREVCLLGYGDGQMAPLYTISGVADYMCAKNLLVAHAKAYEIYDKEFRPTQQGTIGITLSANWQEPETEKDAEATEELMQFEFGQYAHPIFSKTGDFPPIMKEKIAAKSAAQGFKRSRLPEFTPEEIELVKGSSDFFGLNAYTAFVVYRNESVTGYHNVPSYWDDANVIRYQPEEWTGCAAAWLKDVPWGFYKLITKIREDYDNPPLYITENGMATRGGLEDDDRVSYIRGYLNAMLDAIDEGSDIRVYSLWSLMDNFEWLRGYTERFGLYEVDYESPERRRTPRKSAFVYKEILRSRELDFSYEPDTTNLIIQPLLKTRLPKSQILVFVCFLNKLTPPRNFLTLIVALFSCILICESKTVIEARHDVRKFPDWFQFGTATASYQVEGAWDADGKTPNIWDHLTHNDPCSIEDCQNGDIANDSYNQYKRDVEMMRELGLDFYRFSLSWNRILPTSFPDKINEAGVQYYNNLINEMLKYNIQPMVTLYHWDLPQKLQDMGGWTNPHIVDWFSDYARVAFELFGDRVKNWITINEPREVCIQGYGEDQKAPKLKISGVADYLCDKNILVAHAKAYHIYDKEFRPSQGGTIGITLSAGWVEPETENDIEMAETVRQFEMGQYAHPIFSKTGDFPPVMKERIAAKSAAQGFKRSRLPEFTPEEVEMIRGSSDFFGLNHYSSSMAHKNESSVVQYDVPSYSDDIGAQTYQPTHWSGGASFWLKDVPWGFYKLLTKIREDYDNPPVFITENGYSTRGGLNDDDRIAYIRGYLNALLDAIEEGCDVQVYTAWSLMDNFEWLMGYTERFGLYEVDYESPQRTRTPRKSAFVYKEIVRSRALDPHYEPDTTVMTIDEGH</sequence>
<comment type="similarity">
    <text evidence="1">Belongs to the glycosyl hydrolase 1 family.</text>
</comment>
<dbReference type="PROSITE" id="PS00653">
    <property type="entry name" value="GLYCOSYL_HYDROL_F1_2"/>
    <property type="match status" value="2"/>
</dbReference>
<gene>
    <name evidence="7" type="ORF">ABMA27_013503</name>
</gene>
<reference evidence="7 8" key="1">
    <citation type="submission" date="2024-06" db="EMBL/GenBank/DDBJ databases">
        <title>A chromosome-level genome assembly of beet webworm, Loxostege sticticalis.</title>
        <authorList>
            <person name="Zhang Y."/>
        </authorList>
    </citation>
    <scope>NUCLEOTIDE SEQUENCE [LARGE SCALE GENOMIC DNA]</scope>
    <source>
        <strain evidence="7">AQ026</strain>
        <tissue evidence="7">Whole body</tissue>
    </source>
</reference>
<dbReference type="PROSITE" id="PS00572">
    <property type="entry name" value="GLYCOSYL_HYDROL_F1_1"/>
    <property type="match status" value="1"/>
</dbReference>
<evidence type="ECO:0000256" key="4">
    <source>
        <dbReference type="ARBA" id="ARBA00023295"/>
    </source>
</evidence>
<dbReference type="InterPro" id="IPR001360">
    <property type="entry name" value="Glyco_hydro_1"/>
</dbReference>
<evidence type="ECO:0000256" key="3">
    <source>
        <dbReference type="ARBA" id="ARBA00022801"/>
    </source>
</evidence>
<feature type="active site" description="Nucleophile" evidence="5">
    <location>
        <position position="421"/>
    </location>
</feature>
<evidence type="ECO:0000313" key="7">
    <source>
        <dbReference type="EMBL" id="KAL0895036.1"/>
    </source>
</evidence>
<dbReference type="InterPro" id="IPR018120">
    <property type="entry name" value="Glyco_hydro_1_AS"/>
</dbReference>
<proteinExistence type="inferred from homology"/>
<organism evidence="7 8">
    <name type="scientific">Loxostege sticticalis</name>
    <name type="common">Beet webworm moth</name>
    <dbReference type="NCBI Taxonomy" id="481309"/>
    <lineage>
        <taxon>Eukaryota</taxon>
        <taxon>Metazoa</taxon>
        <taxon>Ecdysozoa</taxon>
        <taxon>Arthropoda</taxon>
        <taxon>Hexapoda</taxon>
        <taxon>Insecta</taxon>
        <taxon>Pterygota</taxon>
        <taxon>Neoptera</taxon>
        <taxon>Endopterygota</taxon>
        <taxon>Lepidoptera</taxon>
        <taxon>Glossata</taxon>
        <taxon>Ditrysia</taxon>
        <taxon>Pyraloidea</taxon>
        <taxon>Crambidae</taxon>
        <taxon>Pyraustinae</taxon>
        <taxon>Loxostege</taxon>
    </lineage>
</organism>
<dbReference type="Proteomes" id="UP001549920">
    <property type="component" value="Unassembled WGS sequence"/>
</dbReference>
<evidence type="ECO:0000256" key="6">
    <source>
        <dbReference type="RuleBase" id="RU004468"/>
    </source>
</evidence>
<evidence type="ECO:0000256" key="5">
    <source>
        <dbReference type="PROSITE-ProRule" id="PRU10055"/>
    </source>
</evidence>
<evidence type="ECO:0000256" key="2">
    <source>
        <dbReference type="ARBA" id="ARBA00012744"/>
    </source>
</evidence>
<dbReference type="PANTHER" id="PTHR10353:SF36">
    <property type="entry name" value="LP05116P"/>
    <property type="match status" value="1"/>
</dbReference>
<evidence type="ECO:0000256" key="1">
    <source>
        <dbReference type="ARBA" id="ARBA00010838"/>
    </source>
</evidence>
<dbReference type="PRINTS" id="PR00131">
    <property type="entry name" value="GLHYDRLASE1"/>
</dbReference>
<dbReference type="Pfam" id="PF00232">
    <property type="entry name" value="Glyco_hydro_1"/>
    <property type="match status" value="2"/>
</dbReference>
<dbReference type="SUPFAM" id="SSF51445">
    <property type="entry name" value="(Trans)glycosidases"/>
    <property type="match status" value="2"/>
</dbReference>
<name>A0ABR3IFI6_LOXSC</name>
<keyword evidence="8" id="KW-1185">Reference proteome</keyword>
<dbReference type="PANTHER" id="PTHR10353">
    <property type="entry name" value="GLYCOSYL HYDROLASE"/>
    <property type="match status" value="1"/>
</dbReference>
<dbReference type="InterPro" id="IPR033132">
    <property type="entry name" value="GH_1_N_CS"/>
</dbReference>